<dbReference type="EMBL" id="CP071504">
    <property type="protein sequence ID" value="QSX29936.1"/>
    <property type="molecule type" value="Genomic_DNA"/>
</dbReference>
<keyword evidence="7" id="KW-1185">Reference proteome</keyword>
<evidence type="ECO:0000313" key="6">
    <source>
        <dbReference type="EMBL" id="QSX29936.1"/>
    </source>
</evidence>
<dbReference type="PANTHER" id="PTHR30118">
    <property type="entry name" value="HTH-TYPE TRANSCRIPTIONAL REGULATOR LEUO-RELATED"/>
    <property type="match status" value="1"/>
</dbReference>
<keyword evidence="4" id="KW-0804">Transcription</keyword>
<evidence type="ECO:0000256" key="4">
    <source>
        <dbReference type="ARBA" id="ARBA00023163"/>
    </source>
</evidence>
<dbReference type="KEGG" id="scyp:JYB88_17440"/>
<evidence type="ECO:0000259" key="5">
    <source>
        <dbReference type="PROSITE" id="PS50931"/>
    </source>
</evidence>
<dbReference type="SUPFAM" id="SSF53850">
    <property type="entry name" value="Periplasmic binding protein-like II"/>
    <property type="match status" value="1"/>
</dbReference>
<name>A0A974XMT3_9GAMM</name>
<dbReference type="InterPro" id="IPR037402">
    <property type="entry name" value="YidZ_PBP2"/>
</dbReference>
<dbReference type="Gene3D" id="3.40.190.10">
    <property type="entry name" value="Periplasmic binding protein-like II"/>
    <property type="match status" value="2"/>
</dbReference>
<proteinExistence type="inferred from homology"/>
<protein>
    <submittedName>
        <fullName evidence="6">LysR family transcriptional regulator</fullName>
    </submittedName>
</protein>
<dbReference type="InterPro" id="IPR000847">
    <property type="entry name" value="LysR_HTH_N"/>
</dbReference>
<evidence type="ECO:0000256" key="2">
    <source>
        <dbReference type="ARBA" id="ARBA00023015"/>
    </source>
</evidence>
<evidence type="ECO:0000256" key="1">
    <source>
        <dbReference type="ARBA" id="ARBA00009437"/>
    </source>
</evidence>
<dbReference type="Proteomes" id="UP000663281">
    <property type="component" value="Chromosome"/>
</dbReference>
<evidence type="ECO:0000256" key="3">
    <source>
        <dbReference type="ARBA" id="ARBA00023125"/>
    </source>
</evidence>
<dbReference type="InterPro" id="IPR036388">
    <property type="entry name" value="WH-like_DNA-bd_sf"/>
</dbReference>
<gene>
    <name evidence="6" type="ORF">JYB88_17440</name>
</gene>
<evidence type="ECO:0000313" key="7">
    <source>
        <dbReference type="Proteomes" id="UP000663281"/>
    </source>
</evidence>
<comment type="similarity">
    <text evidence="1">Belongs to the LysR transcriptional regulatory family.</text>
</comment>
<dbReference type="PANTHER" id="PTHR30118:SF7">
    <property type="entry name" value="TRANSCRIPTIONAL REGULATOR LYSR FAMILY"/>
    <property type="match status" value="1"/>
</dbReference>
<keyword evidence="2" id="KW-0805">Transcription regulation</keyword>
<dbReference type="InterPro" id="IPR036390">
    <property type="entry name" value="WH_DNA-bd_sf"/>
</dbReference>
<organism evidence="6 7">
    <name type="scientific">Shewanella cyperi</name>
    <dbReference type="NCBI Taxonomy" id="2814292"/>
    <lineage>
        <taxon>Bacteria</taxon>
        <taxon>Pseudomonadati</taxon>
        <taxon>Pseudomonadota</taxon>
        <taxon>Gammaproteobacteria</taxon>
        <taxon>Alteromonadales</taxon>
        <taxon>Shewanellaceae</taxon>
        <taxon>Shewanella</taxon>
    </lineage>
</organism>
<dbReference type="InterPro" id="IPR050389">
    <property type="entry name" value="LysR-type_TF"/>
</dbReference>
<accession>A0A974XMT3</accession>
<dbReference type="RefSeq" id="WP_207324951.1">
    <property type="nucleotide sequence ID" value="NZ_CP071504.1"/>
</dbReference>
<dbReference type="Pfam" id="PF03466">
    <property type="entry name" value="LysR_substrate"/>
    <property type="match status" value="1"/>
</dbReference>
<dbReference type="AlphaFoldDB" id="A0A974XMT3"/>
<dbReference type="InterPro" id="IPR005119">
    <property type="entry name" value="LysR_subst-bd"/>
</dbReference>
<dbReference type="PROSITE" id="PS50931">
    <property type="entry name" value="HTH_LYSR"/>
    <property type="match status" value="1"/>
</dbReference>
<keyword evidence="3" id="KW-0238">DNA-binding</keyword>
<dbReference type="SUPFAM" id="SSF46785">
    <property type="entry name" value="Winged helix' DNA-binding domain"/>
    <property type="match status" value="1"/>
</dbReference>
<dbReference type="CDD" id="cd08417">
    <property type="entry name" value="PBP2_Nitroaromatics_like"/>
    <property type="match status" value="1"/>
</dbReference>
<dbReference type="Gene3D" id="1.10.10.10">
    <property type="entry name" value="Winged helix-like DNA-binding domain superfamily/Winged helix DNA-binding domain"/>
    <property type="match status" value="1"/>
</dbReference>
<reference evidence="6 7" key="1">
    <citation type="submission" date="2021-03" db="EMBL/GenBank/DDBJ databases">
        <title>Novel species identification of genus Shewanella.</title>
        <authorList>
            <person name="Liu G."/>
            <person name="Zhang Q."/>
        </authorList>
    </citation>
    <scope>NUCLEOTIDE SEQUENCE [LARGE SCALE GENOMIC DNA]</scope>
    <source>
        <strain evidence="6 7">FJAT-53726</strain>
    </source>
</reference>
<dbReference type="PRINTS" id="PR00039">
    <property type="entry name" value="HTHLYSR"/>
</dbReference>
<dbReference type="GO" id="GO:0003700">
    <property type="term" value="F:DNA-binding transcription factor activity"/>
    <property type="evidence" value="ECO:0007669"/>
    <property type="project" value="InterPro"/>
</dbReference>
<sequence length="330" mass="36667">MHLDKLARLDLNLLVILQVLLEEQSVTRAAARLNVSQSALSKSLSRLRETLGDPLFSRTAHGLKPSAHALMLGQKLPRLLQEVYQLTLPPGFDPASSNRSFSFAMVESAYETLIPGFIGPLLAQAPNLRINSYMWSEKSISDLQLGQIDFGIDGIDLQPQSNFHIDNLPEGICHQTLFTDSQVCLVRQGHPLLALHQAGAWNIDAYLEVQHVQVRCEGSDWWALDYHLAEMGRQRSLCTTVPDFYGAASVCAHTDLVFTLPESFARHAIKLYPLVILPLPFDFIPLAYVLLWHQRNNADPGHQWIRDIICQSVSGAFGQPATPTAGLNSD</sequence>
<dbReference type="GO" id="GO:0003677">
    <property type="term" value="F:DNA binding"/>
    <property type="evidence" value="ECO:0007669"/>
    <property type="project" value="UniProtKB-KW"/>
</dbReference>
<dbReference type="Pfam" id="PF00126">
    <property type="entry name" value="HTH_1"/>
    <property type="match status" value="1"/>
</dbReference>
<feature type="domain" description="HTH lysR-type" evidence="5">
    <location>
        <begin position="9"/>
        <end position="66"/>
    </location>
</feature>